<evidence type="ECO:0000256" key="1">
    <source>
        <dbReference type="SAM" id="SignalP"/>
    </source>
</evidence>
<dbReference type="InterPro" id="IPR024079">
    <property type="entry name" value="MetalloPept_cat_dom_sf"/>
</dbReference>
<reference evidence="2" key="1">
    <citation type="journal article" date="2020" name="Stud. Mycol.">
        <title>101 Dothideomycetes genomes: a test case for predicting lifestyles and emergence of pathogens.</title>
        <authorList>
            <person name="Haridas S."/>
            <person name="Albert R."/>
            <person name="Binder M."/>
            <person name="Bloem J."/>
            <person name="Labutti K."/>
            <person name="Salamov A."/>
            <person name="Andreopoulos B."/>
            <person name="Baker S."/>
            <person name="Barry K."/>
            <person name="Bills G."/>
            <person name="Bluhm B."/>
            <person name="Cannon C."/>
            <person name="Castanera R."/>
            <person name="Culley D."/>
            <person name="Daum C."/>
            <person name="Ezra D."/>
            <person name="Gonzalez J."/>
            <person name="Henrissat B."/>
            <person name="Kuo A."/>
            <person name="Liang C."/>
            <person name="Lipzen A."/>
            <person name="Lutzoni F."/>
            <person name="Magnuson J."/>
            <person name="Mondo S."/>
            <person name="Nolan M."/>
            <person name="Ohm R."/>
            <person name="Pangilinan J."/>
            <person name="Park H.-J."/>
            <person name="Ramirez L."/>
            <person name="Alfaro M."/>
            <person name="Sun H."/>
            <person name="Tritt A."/>
            <person name="Yoshinaga Y."/>
            <person name="Zwiers L.-H."/>
            <person name="Turgeon B."/>
            <person name="Goodwin S."/>
            <person name="Spatafora J."/>
            <person name="Crous P."/>
            <person name="Grigoriev I."/>
        </authorList>
    </citation>
    <scope>NUCLEOTIDE SEQUENCE</scope>
    <source>
        <strain evidence="2">CBS 119687</strain>
    </source>
</reference>
<dbReference type="OrthoDB" id="1896086at2759"/>
<keyword evidence="1" id="KW-0732">Signal</keyword>
<keyword evidence="3" id="KW-1185">Reference proteome</keyword>
<gene>
    <name evidence="2" type="ORF">P153DRAFT_287451</name>
</gene>
<organism evidence="2 3">
    <name type="scientific">Dothidotthia symphoricarpi CBS 119687</name>
    <dbReference type="NCBI Taxonomy" id="1392245"/>
    <lineage>
        <taxon>Eukaryota</taxon>
        <taxon>Fungi</taxon>
        <taxon>Dikarya</taxon>
        <taxon>Ascomycota</taxon>
        <taxon>Pezizomycotina</taxon>
        <taxon>Dothideomycetes</taxon>
        <taxon>Pleosporomycetidae</taxon>
        <taxon>Pleosporales</taxon>
        <taxon>Dothidotthiaceae</taxon>
        <taxon>Dothidotthia</taxon>
    </lineage>
</organism>
<dbReference type="Proteomes" id="UP000799771">
    <property type="component" value="Unassembled WGS sequence"/>
</dbReference>
<accession>A0A6A6AGU5</accession>
<proteinExistence type="predicted"/>
<evidence type="ECO:0000313" key="3">
    <source>
        <dbReference type="Proteomes" id="UP000799771"/>
    </source>
</evidence>
<dbReference type="GeneID" id="54403966"/>
<dbReference type="RefSeq" id="XP_033525546.1">
    <property type="nucleotide sequence ID" value="XM_033663534.1"/>
</dbReference>
<protein>
    <submittedName>
        <fullName evidence="2">Uncharacterized protein</fullName>
    </submittedName>
</protein>
<name>A0A6A6AGU5_9PLEO</name>
<sequence>MFSCRSVFHLRTFLSASLLAHALAVPDNLIVEIKEDVKAHAEYATALTGGEGCSFSNLEDIRSGFAEMTSLFLAAIPYDPNDQPAVEFFGYTPTRRNYSTMVGENLQRAAQYANVVGGPGTPNSDIHVRCDDPIDICQIGNPRDGRHTAYNIGNDPHINFCQDYFDLDELDEKVDKKANNQAEREILHNYYNRATLWARMVMHFSEIGHAIVAKPIPAPANSPKEWLLSVSQGPMNTSVLAGVLNECPGGRDPNNMQTLKYAYGVVRSKILAVLSVQMPYDAANNAENYALYAQARYIIKKKGFYPNMPIMDFPNEETVITNEQLQDGERVKHAFFDAPDVVERPADMEVKGQPLPSSASTVFGTCSTWMGLTIFVIAHACVQSSFG</sequence>
<feature type="chain" id="PRO_5025409172" evidence="1">
    <location>
        <begin position="25"/>
        <end position="387"/>
    </location>
</feature>
<dbReference type="GO" id="GO:0008237">
    <property type="term" value="F:metallopeptidase activity"/>
    <property type="evidence" value="ECO:0007669"/>
    <property type="project" value="InterPro"/>
</dbReference>
<dbReference type="EMBL" id="ML977503">
    <property type="protein sequence ID" value="KAF2131159.1"/>
    <property type="molecule type" value="Genomic_DNA"/>
</dbReference>
<evidence type="ECO:0000313" key="2">
    <source>
        <dbReference type="EMBL" id="KAF2131159.1"/>
    </source>
</evidence>
<feature type="signal peptide" evidence="1">
    <location>
        <begin position="1"/>
        <end position="24"/>
    </location>
</feature>
<dbReference type="AlphaFoldDB" id="A0A6A6AGU5"/>
<dbReference type="Gene3D" id="3.40.390.10">
    <property type="entry name" value="Collagenase (Catalytic Domain)"/>
    <property type="match status" value="1"/>
</dbReference>